<organism evidence="1 2">
    <name type="scientific">Paramecium primaurelia</name>
    <dbReference type="NCBI Taxonomy" id="5886"/>
    <lineage>
        <taxon>Eukaryota</taxon>
        <taxon>Sar</taxon>
        <taxon>Alveolata</taxon>
        <taxon>Ciliophora</taxon>
        <taxon>Intramacronucleata</taxon>
        <taxon>Oligohymenophorea</taxon>
        <taxon>Peniculida</taxon>
        <taxon>Parameciidae</taxon>
        <taxon>Paramecium</taxon>
    </lineage>
</organism>
<comment type="caution">
    <text evidence="1">The sequence shown here is derived from an EMBL/GenBank/DDBJ whole genome shotgun (WGS) entry which is preliminary data.</text>
</comment>
<protein>
    <recommendedName>
        <fullName evidence="3">Swt1-like HEPN domain-containing protein</fullName>
    </recommendedName>
</protein>
<dbReference type="AlphaFoldDB" id="A0A8S1PTX8"/>
<reference evidence="1" key="1">
    <citation type="submission" date="2021-01" db="EMBL/GenBank/DDBJ databases">
        <authorList>
            <consortium name="Genoscope - CEA"/>
            <person name="William W."/>
        </authorList>
    </citation>
    <scope>NUCLEOTIDE SEQUENCE</scope>
</reference>
<dbReference type="EMBL" id="CAJJDM010000134">
    <property type="protein sequence ID" value="CAD8106566.1"/>
    <property type="molecule type" value="Genomic_DNA"/>
</dbReference>
<accession>A0A8S1PTX8</accession>
<proteinExistence type="predicted"/>
<evidence type="ECO:0008006" key="3">
    <source>
        <dbReference type="Google" id="ProtNLM"/>
    </source>
</evidence>
<evidence type="ECO:0000313" key="2">
    <source>
        <dbReference type="Proteomes" id="UP000688137"/>
    </source>
</evidence>
<evidence type="ECO:0000313" key="1">
    <source>
        <dbReference type="EMBL" id="CAD8106566.1"/>
    </source>
</evidence>
<dbReference type="Proteomes" id="UP000688137">
    <property type="component" value="Unassembled WGS sequence"/>
</dbReference>
<name>A0A8S1PTX8_PARPR</name>
<keyword evidence="2" id="KW-1185">Reference proteome</keyword>
<sequence length="148" mass="17628">MMKSVLQTHSMRQIVGQLLDNCYEVLRAFLEQAIQHDEVSPENTIQINKDLMGAINFYISNYDFIQEQTHSNSKFLRNLLFEVKHYRNNWAHSKDFTIREVHRIADTILMLFDELSLNITNEVYIIVNEIRMESIQKMSLQLQQSQKY</sequence>
<gene>
    <name evidence="1" type="ORF">PPRIM_AZ9-3.1.T1310053</name>
</gene>